<feature type="region of interest" description="Disordered" evidence="1">
    <location>
        <begin position="190"/>
        <end position="220"/>
    </location>
</feature>
<organism evidence="2 3">
    <name type="scientific">Ephemerocybe angulata</name>
    <dbReference type="NCBI Taxonomy" id="980116"/>
    <lineage>
        <taxon>Eukaryota</taxon>
        <taxon>Fungi</taxon>
        <taxon>Dikarya</taxon>
        <taxon>Basidiomycota</taxon>
        <taxon>Agaricomycotina</taxon>
        <taxon>Agaricomycetes</taxon>
        <taxon>Agaricomycetidae</taxon>
        <taxon>Agaricales</taxon>
        <taxon>Agaricineae</taxon>
        <taxon>Psathyrellaceae</taxon>
        <taxon>Ephemerocybe</taxon>
    </lineage>
</organism>
<dbReference type="EMBL" id="JACGCI010000036">
    <property type="protein sequence ID" value="KAF6753955.1"/>
    <property type="molecule type" value="Genomic_DNA"/>
</dbReference>
<reference evidence="2 3" key="1">
    <citation type="submission" date="2020-07" db="EMBL/GenBank/DDBJ databases">
        <title>Comparative genomics of pyrophilous fungi reveals a link between fire events and developmental genes.</title>
        <authorList>
            <consortium name="DOE Joint Genome Institute"/>
            <person name="Steindorff A.S."/>
            <person name="Carver A."/>
            <person name="Calhoun S."/>
            <person name="Stillman K."/>
            <person name="Liu H."/>
            <person name="Lipzen A."/>
            <person name="Pangilinan J."/>
            <person name="Labutti K."/>
            <person name="Bruns T.D."/>
            <person name="Grigoriev I.V."/>
        </authorList>
    </citation>
    <scope>NUCLEOTIDE SEQUENCE [LARGE SCALE GENOMIC DNA]</scope>
    <source>
        <strain evidence="2 3">CBS 144469</strain>
    </source>
</reference>
<name>A0A8H6HW20_9AGAR</name>
<evidence type="ECO:0000313" key="2">
    <source>
        <dbReference type="EMBL" id="KAF6753955.1"/>
    </source>
</evidence>
<feature type="region of interest" description="Disordered" evidence="1">
    <location>
        <begin position="717"/>
        <end position="740"/>
    </location>
</feature>
<gene>
    <name evidence="2" type="ORF">DFP72DRAFT_1170482</name>
</gene>
<feature type="compositionally biased region" description="Basic and acidic residues" evidence="1">
    <location>
        <begin position="196"/>
        <end position="206"/>
    </location>
</feature>
<dbReference type="AlphaFoldDB" id="A0A8H6HW20"/>
<feature type="compositionally biased region" description="Basic and acidic residues" evidence="1">
    <location>
        <begin position="773"/>
        <end position="785"/>
    </location>
</feature>
<protein>
    <submittedName>
        <fullName evidence="2">Uncharacterized protein</fullName>
    </submittedName>
</protein>
<feature type="compositionally biased region" description="Low complexity" evidence="1">
    <location>
        <begin position="296"/>
        <end position="317"/>
    </location>
</feature>
<proteinExistence type="predicted"/>
<comment type="caution">
    <text evidence="2">The sequence shown here is derived from an EMBL/GenBank/DDBJ whole genome shotgun (WGS) entry which is preliminary data.</text>
</comment>
<dbReference type="Proteomes" id="UP000521943">
    <property type="component" value="Unassembled WGS sequence"/>
</dbReference>
<feature type="region of interest" description="Disordered" evidence="1">
    <location>
        <begin position="1"/>
        <end position="48"/>
    </location>
</feature>
<dbReference type="OrthoDB" id="3258324at2759"/>
<accession>A0A8H6HW20</accession>
<evidence type="ECO:0000313" key="3">
    <source>
        <dbReference type="Proteomes" id="UP000521943"/>
    </source>
</evidence>
<evidence type="ECO:0000256" key="1">
    <source>
        <dbReference type="SAM" id="MobiDB-lite"/>
    </source>
</evidence>
<feature type="region of interest" description="Disordered" evidence="1">
    <location>
        <begin position="294"/>
        <end position="318"/>
    </location>
</feature>
<keyword evidence="3" id="KW-1185">Reference proteome</keyword>
<sequence length="846" mass="93622">MASNSDSEGEAPSSKRWKWLGGERRVAGGSHWRKPSLGDTKAPESSSNVADQLKAQKAHFLKLFGCRAELSPRSSHESLKRKDTLPLLPPELWIYIFHLATSPSHPFLSSSIVTPSTPISFMEYPSSHSHLIPQYNAAMAFKCSLTHVCRLWHVLMQEVLFEFVWITKGEDASRIVKLLDAHAVRKLENATTTTKDTSDPTPSEKAKGKRRALSISAGPIPVSDDTNLDYDNKGAFTYPFDTRSVGRHIRRIHIETPPRELCSPQDIIRLVELSPGLVIFSDFQSIRRNPNFHIFSTPSPESASTDSSPSPTPSTSTHIVSLRDSDCRQAADHRVLSALLDPPHRGTGLRRLSWTNYDYEDGDYEAGMRYYLRVFGPKIERAQDRLEFLELTLSKSSVGGSFFDTFLNAPPTINPHTLTTLNTSMSSTTVTTSTSSPSPSLSHKPSTSTLDLLAAAPLHLPALRSLKVTLDNVTFAVLASWDMPVLQNLSVISADFSYAGDGFAQFFISHGEKIVQLELGHSSGEVEEFWLAGGPGAGPGANDGTTQTPHTLPAIATWLPNLKQLIVSADAEWDWQNPNVIAPHVLIPSHPTLDFIGIRDLQRRIYEGLERVEARDADRLARGGKPDALPPPDAPPVEGFDPWFALIAQFSGLAQREAFPKLKYIRDLSWESGAMRSDGKVRVSDERLGKAVLEETRRKEWDLGDDLGEGETVLVGEDVGGVGDAGHASGSGNGRRREGPSMARMISSFVRSASSAGALSAEKPSVHATLHAPRKDPRIERRRQERRQEAEERLLRAREIQQWRRAGSLWIRVVKMCKDNKVWLEDCAGVNITFGSLWRVEQEVKV</sequence>
<feature type="compositionally biased region" description="Gly residues" evidence="1">
    <location>
        <begin position="718"/>
        <end position="733"/>
    </location>
</feature>
<feature type="region of interest" description="Disordered" evidence="1">
    <location>
        <begin position="756"/>
        <end position="785"/>
    </location>
</feature>
<feature type="region of interest" description="Disordered" evidence="1">
    <location>
        <begin position="425"/>
        <end position="446"/>
    </location>
</feature>